<keyword evidence="4" id="KW-0238">DNA-binding</keyword>
<keyword evidence="5" id="KW-0804">Transcription</keyword>
<dbReference type="InterPro" id="IPR001387">
    <property type="entry name" value="Cro/C1-type_HTH"/>
</dbReference>
<dbReference type="Pfam" id="PF08523">
    <property type="entry name" value="MBF1"/>
    <property type="match status" value="1"/>
</dbReference>
<dbReference type="CDD" id="cd00093">
    <property type="entry name" value="HTH_XRE"/>
    <property type="match status" value="1"/>
</dbReference>
<feature type="domain" description="Multiprotein bridging factor 1 N-terminal" evidence="8">
    <location>
        <begin position="2"/>
        <end position="77"/>
    </location>
</feature>
<dbReference type="AlphaFoldDB" id="A0A9P6VPM9"/>
<protein>
    <recommendedName>
        <fullName evidence="2">Multiprotein-bridging factor 1</fullName>
    </recommendedName>
</protein>
<keyword evidence="10" id="KW-1185">Reference proteome</keyword>
<proteinExistence type="inferred from homology"/>
<organism evidence="9 10">
    <name type="scientific">Hyphodiscus hymeniophilus</name>
    <dbReference type="NCBI Taxonomy" id="353542"/>
    <lineage>
        <taxon>Eukaryota</taxon>
        <taxon>Fungi</taxon>
        <taxon>Dikarya</taxon>
        <taxon>Ascomycota</taxon>
        <taxon>Pezizomycotina</taxon>
        <taxon>Leotiomycetes</taxon>
        <taxon>Helotiales</taxon>
        <taxon>Hyphodiscaceae</taxon>
        <taxon>Hyphodiscus</taxon>
    </lineage>
</organism>
<evidence type="ECO:0000256" key="4">
    <source>
        <dbReference type="ARBA" id="ARBA00023125"/>
    </source>
</evidence>
<dbReference type="GO" id="GO:0003677">
    <property type="term" value="F:DNA binding"/>
    <property type="evidence" value="ECO:0007669"/>
    <property type="project" value="UniProtKB-KW"/>
</dbReference>
<feature type="region of interest" description="Disordered" evidence="7">
    <location>
        <begin position="1"/>
        <end position="37"/>
    </location>
</feature>
<dbReference type="PANTHER" id="PTHR10245">
    <property type="entry name" value="ENDOTHELIAL DIFFERENTIATION-RELATED FACTOR 1 MULTIPROTEIN BRIDGING FACTOR 1"/>
    <property type="match status" value="1"/>
</dbReference>
<evidence type="ECO:0000313" key="10">
    <source>
        <dbReference type="Proteomes" id="UP000785200"/>
    </source>
</evidence>
<comment type="function">
    <text evidence="6">Transcriptional coactivator that stimulates GCN4-dependent transcriptional activity by bridging the DNA-binding region of GCN4 and TBP (SPT15), thereby recruiting TBP to GCN4-bound promoters. Involved in induction of the ribosome quality control (RQC) pathway; a pathway that degrades nascent peptide chains during problematic translation. Required to prevent stalled ribosomes from frameshifting.</text>
</comment>
<dbReference type="InterPro" id="IPR013729">
    <property type="entry name" value="MBF1_N"/>
</dbReference>
<evidence type="ECO:0000256" key="1">
    <source>
        <dbReference type="ARBA" id="ARBA00009802"/>
    </source>
</evidence>
<dbReference type="PANTHER" id="PTHR10245:SF15">
    <property type="entry name" value="ENDOTHELIAL DIFFERENTIATION-RELATED FACTOR 1"/>
    <property type="match status" value="1"/>
</dbReference>
<reference evidence="9" key="1">
    <citation type="submission" date="2019-07" db="EMBL/GenBank/DDBJ databases">
        <title>Hyphodiscus hymeniophilus genome sequencing and assembly.</title>
        <authorList>
            <person name="Kramer G."/>
            <person name="Nodwell J."/>
        </authorList>
    </citation>
    <scope>NUCLEOTIDE SEQUENCE</scope>
    <source>
        <strain evidence="9">ATCC 34498</strain>
    </source>
</reference>
<dbReference type="EMBL" id="VNKQ01000003">
    <property type="protein sequence ID" value="KAG0652241.1"/>
    <property type="molecule type" value="Genomic_DNA"/>
</dbReference>
<name>A0A9P6VPM9_9HELO</name>
<evidence type="ECO:0000256" key="2">
    <source>
        <dbReference type="ARBA" id="ARBA00014317"/>
    </source>
</evidence>
<evidence type="ECO:0000256" key="7">
    <source>
        <dbReference type="SAM" id="MobiDB-lite"/>
    </source>
</evidence>
<gene>
    <name evidence="9" type="ORF">D0Z07_1241</name>
</gene>
<comment type="caution">
    <text evidence="9">The sequence shown here is derived from an EMBL/GenBank/DDBJ whole genome shotgun (WGS) entry which is preliminary data.</text>
</comment>
<sequence length="161" mass="17360">MDDWETHTTIGSKTRGGGAARETTVKGKSALNAAQRSGAIVATEKKFATANAAKTGSEGQRLTKVDRSDEIIKPKTIGKKAGSAMQKRRNEMEPKLTAKQLGEKVQLSENDMKAFERGDAPFNAAKLQKLQSVLRIKLLGDEKDIGTPIVLGPKKKDAAKK</sequence>
<accession>A0A9P6VPM9</accession>
<evidence type="ECO:0000256" key="3">
    <source>
        <dbReference type="ARBA" id="ARBA00023015"/>
    </source>
</evidence>
<evidence type="ECO:0000256" key="6">
    <source>
        <dbReference type="ARBA" id="ARBA00035107"/>
    </source>
</evidence>
<dbReference type="OrthoDB" id="10253401at2759"/>
<evidence type="ECO:0000313" key="9">
    <source>
        <dbReference type="EMBL" id="KAG0652241.1"/>
    </source>
</evidence>
<dbReference type="Proteomes" id="UP000785200">
    <property type="component" value="Unassembled WGS sequence"/>
</dbReference>
<evidence type="ECO:0000256" key="5">
    <source>
        <dbReference type="ARBA" id="ARBA00023163"/>
    </source>
</evidence>
<dbReference type="InterPro" id="IPR010982">
    <property type="entry name" value="Lambda_DNA-bd_dom_sf"/>
</dbReference>
<evidence type="ECO:0000259" key="8">
    <source>
        <dbReference type="Pfam" id="PF08523"/>
    </source>
</evidence>
<feature type="region of interest" description="Disordered" evidence="7">
    <location>
        <begin position="76"/>
        <end position="97"/>
    </location>
</feature>
<keyword evidence="3" id="KW-0805">Transcription regulation</keyword>
<dbReference type="Gene3D" id="1.10.260.40">
    <property type="entry name" value="lambda repressor-like DNA-binding domains"/>
    <property type="match status" value="1"/>
</dbReference>
<comment type="similarity">
    <text evidence="1">Belongs to the MBF1 family.</text>
</comment>
<dbReference type="GO" id="GO:0005634">
    <property type="term" value="C:nucleus"/>
    <property type="evidence" value="ECO:0007669"/>
    <property type="project" value="TreeGrafter"/>
</dbReference>